<dbReference type="SUPFAM" id="SSF51735">
    <property type="entry name" value="NAD(P)-binding Rossmann-fold domains"/>
    <property type="match status" value="1"/>
</dbReference>
<sequence>MSSEAPLALVTGSSSGIGLAIARRLLDDGWDVIGVDRAPPALAHPCFSPVTADLTDGAAAEAAARAAGQVDALVHAAGVLRVAPLGRQDPQDAERMWRLHVDAVSRIADVVLPAMASAGHGRVVLIGSRVSRGIAGRGQYAATKAALASLARSWAAEVVAQGVTVNVVSPAATQTAMLDDPARAATSPKLPPIGRLIQPEEVASLVAYLLSPAAAAITGQEIQVCGGSSLSA</sequence>
<reference evidence="4" key="1">
    <citation type="journal article" date="2019" name="Int. J. Syst. Evol. Microbiol.">
        <title>The Global Catalogue of Microorganisms (GCM) 10K type strain sequencing project: providing services to taxonomists for standard genome sequencing and annotation.</title>
        <authorList>
            <consortium name="The Broad Institute Genomics Platform"/>
            <consortium name="The Broad Institute Genome Sequencing Center for Infectious Disease"/>
            <person name="Wu L."/>
            <person name="Ma J."/>
        </authorList>
    </citation>
    <scope>NUCLEOTIDE SEQUENCE [LARGE SCALE GENOMIC DNA]</scope>
    <source>
        <strain evidence="4">CCUG 57401</strain>
    </source>
</reference>
<dbReference type="PRINTS" id="PR00081">
    <property type="entry name" value="GDHRDH"/>
</dbReference>
<protein>
    <submittedName>
        <fullName evidence="3">SDR family NAD(P)-dependent oxidoreductase</fullName>
        <ecNumber evidence="3">1.1.1.-</ecNumber>
    </submittedName>
</protein>
<dbReference type="PANTHER" id="PTHR43477:SF1">
    <property type="entry name" value="DIHYDROANTICAPSIN 7-DEHYDROGENASE"/>
    <property type="match status" value="1"/>
</dbReference>
<dbReference type="Pfam" id="PF13561">
    <property type="entry name" value="adh_short_C2"/>
    <property type="match status" value="1"/>
</dbReference>
<gene>
    <name evidence="3" type="ORF">ACFPOE_18990</name>
</gene>
<accession>A0ABW0NKI4</accession>
<organism evidence="3 4">
    <name type="scientific">Caenimonas terrae</name>
    <dbReference type="NCBI Taxonomy" id="696074"/>
    <lineage>
        <taxon>Bacteria</taxon>
        <taxon>Pseudomonadati</taxon>
        <taxon>Pseudomonadota</taxon>
        <taxon>Betaproteobacteria</taxon>
        <taxon>Burkholderiales</taxon>
        <taxon>Comamonadaceae</taxon>
        <taxon>Caenimonas</taxon>
    </lineage>
</organism>
<dbReference type="GO" id="GO:0016491">
    <property type="term" value="F:oxidoreductase activity"/>
    <property type="evidence" value="ECO:0007669"/>
    <property type="project" value="UniProtKB-KW"/>
</dbReference>
<proteinExistence type="inferred from homology"/>
<comment type="similarity">
    <text evidence="1">Belongs to the short-chain dehydrogenases/reductases (SDR) family.</text>
</comment>
<evidence type="ECO:0000256" key="1">
    <source>
        <dbReference type="ARBA" id="ARBA00006484"/>
    </source>
</evidence>
<dbReference type="PANTHER" id="PTHR43477">
    <property type="entry name" value="DIHYDROANTICAPSIN 7-DEHYDROGENASE"/>
    <property type="match status" value="1"/>
</dbReference>
<evidence type="ECO:0000313" key="4">
    <source>
        <dbReference type="Proteomes" id="UP001596037"/>
    </source>
</evidence>
<dbReference type="Proteomes" id="UP001596037">
    <property type="component" value="Unassembled WGS sequence"/>
</dbReference>
<dbReference type="InterPro" id="IPR002347">
    <property type="entry name" value="SDR_fam"/>
</dbReference>
<dbReference type="PRINTS" id="PR00080">
    <property type="entry name" value="SDRFAMILY"/>
</dbReference>
<dbReference type="CDD" id="cd05233">
    <property type="entry name" value="SDR_c"/>
    <property type="match status" value="1"/>
</dbReference>
<comment type="caution">
    <text evidence="3">The sequence shown here is derived from an EMBL/GenBank/DDBJ whole genome shotgun (WGS) entry which is preliminary data.</text>
</comment>
<name>A0ABW0NKI4_9BURK</name>
<keyword evidence="2 3" id="KW-0560">Oxidoreductase</keyword>
<dbReference type="EMBL" id="JBHSMF010000009">
    <property type="protein sequence ID" value="MFC5499637.1"/>
    <property type="molecule type" value="Genomic_DNA"/>
</dbReference>
<evidence type="ECO:0000256" key="2">
    <source>
        <dbReference type="ARBA" id="ARBA00023002"/>
    </source>
</evidence>
<dbReference type="EC" id="1.1.1.-" evidence="3"/>
<dbReference type="Gene3D" id="3.40.50.720">
    <property type="entry name" value="NAD(P)-binding Rossmann-like Domain"/>
    <property type="match status" value="1"/>
</dbReference>
<dbReference type="InterPro" id="IPR051122">
    <property type="entry name" value="SDR_DHRS6-like"/>
</dbReference>
<keyword evidence="4" id="KW-1185">Reference proteome</keyword>
<dbReference type="RefSeq" id="WP_376851854.1">
    <property type="nucleotide sequence ID" value="NZ_JBHSMF010000009.1"/>
</dbReference>
<dbReference type="InterPro" id="IPR036291">
    <property type="entry name" value="NAD(P)-bd_dom_sf"/>
</dbReference>
<evidence type="ECO:0000313" key="3">
    <source>
        <dbReference type="EMBL" id="MFC5499637.1"/>
    </source>
</evidence>